<comment type="cofactor">
    <cofactor evidence="1">
        <name>pyridoxal 5'-phosphate</name>
        <dbReference type="ChEBI" id="CHEBI:597326"/>
    </cofactor>
</comment>
<dbReference type="SUPFAM" id="SSF53383">
    <property type="entry name" value="PLP-dependent transferases"/>
    <property type="match status" value="1"/>
</dbReference>
<dbReference type="InterPro" id="IPR050087">
    <property type="entry name" value="AON_synthase_class-II"/>
</dbReference>
<dbReference type="EMBL" id="UINC01229509">
    <property type="protein sequence ID" value="SVE61246.1"/>
    <property type="molecule type" value="Genomic_DNA"/>
</dbReference>
<dbReference type="PANTHER" id="PTHR13693">
    <property type="entry name" value="CLASS II AMINOTRANSFERASE/8-AMINO-7-OXONONANOATE SYNTHASE"/>
    <property type="match status" value="1"/>
</dbReference>
<dbReference type="PANTHER" id="PTHR13693:SF100">
    <property type="entry name" value="8-AMINO-7-OXONONANOATE SYNTHASE"/>
    <property type="match status" value="1"/>
</dbReference>
<feature type="non-terminal residue" evidence="5">
    <location>
        <position position="179"/>
    </location>
</feature>
<evidence type="ECO:0000256" key="2">
    <source>
        <dbReference type="ARBA" id="ARBA00022679"/>
    </source>
</evidence>
<name>A0A383EWG2_9ZZZZ</name>
<evidence type="ECO:0000256" key="3">
    <source>
        <dbReference type="ARBA" id="ARBA00022898"/>
    </source>
</evidence>
<sequence>MDFLVQRSREILRKREEAGLVRTTRTWRSDGETVNLADNDYLGLAAHPEVKAAAAEAIERYGCSSSAAPLVTGFRPPHEALVNRLAAWYGVNSDQVMLWNSGYSANYAMLGMLPEKGHLVLADRFVHHSMLAGVLASGARLCRYPHLDLDQLETVLRKHPSEKAIFVITETVFGMDGDL</sequence>
<dbReference type="GO" id="GO:0009102">
    <property type="term" value="P:biotin biosynthetic process"/>
    <property type="evidence" value="ECO:0007669"/>
    <property type="project" value="TreeGrafter"/>
</dbReference>
<reference evidence="5" key="1">
    <citation type="submission" date="2018-05" db="EMBL/GenBank/DDBJ databases">
        <authorList>
            <person name="Lanie J.A."/>
            <person name="Ng W.-L."/>
            <person name="Kazmierczak K.M."/>
            <person name="Andrzejewski T.M."/>
            <person name="Davidsen T.M."/>
            <person name="Wayne K.J."/>
            <person name="Tettelin H."/>
            <person name="Glass J.I."/>
            <person name="Rusch D."/>
            <person name="Podicherti R."/>
            <person name="Tsui H.-C.T."/>
            <person name="Winkler M.E."/>
        </authorList>
    </citation>
    <scope>NUCLEOTIDE SEQUENCE</scope>
</reference>
<evidence type="ECO:0000256" key="1">
    <source>
        <dbReference type="ARBA" id="ARBA00001933"/>
    </source>
</evidence>
<dbReference type="GO" id="GO:0030170">
    <property type="term" value="F:pyridoxal phosphate binding"/>
    <property type="evidence" value="ECO:0007669"/>
    <property type="project" value="InterPro"/>
</dbReference>
<organism evidence="5">
    <name type="scientific">marine metagenome</name>
    <dbReference type="NCBI Taxonomy" id="408172"/>
    <lineage>
        <taxon>unclassified sequences</taxon>
        <taxon>metagenomes</taxon>
        <taxon>ecological metagenomes</taxon>
    </lineage>
</organism>
<protein>
    <recommendedName>
        <fullName evidence="4">Aminotransferase class I/classII large domain-containing protein</fullName>
    </recommendedName>
</protein>
<evidence type="ECO:0000259" key="4">
    <source>
        <dbReference type="Pfam" id="PF00155"/>
    </source>
</evidence>
<dbReference type="Gene3D" id="3.40.640.10">
    <property type="entry name" value="Type I PLP-dependent aspartate aminotransferase-like (Major domain)"/>
    <property type="match status" value="1"/>
</dbReference>
<dbReference type="InterPro" id="IPR015421">
    <property type="entry name" value="PyrdxlP-dep_Trfase_major"/>
</dbReference>
<keyword evidence="3" id="KW-0663">Pyridoxal phosphate</keyword>
<dbReference type="InterPro" id="IPR004839">
    <property type="entry name" value="Aminotransferase_I/II_large"/>
</dbReference>
<evidence type="ECO:0000313" key="5">
    <source>
        <dbReference type="EMBL" id="SVE61246.1"/>
    </source>
</evidence>
<gene>
    <name evidence="5" type="ORF">METZ01_LOCUS514100</name>
</gene>
<dbReference type="AlphaFoldDB" id="A0A383EWG2"/>
<proteinExistence type="predicted"/>
<dbReference type="InterPro" id="IPR015424">
    <property type="entry name" value="PyrdxlP-dep_Trfase"/>
</dbReference>
<dbReference type="Pfam" id="PF00155">
    <property type="entry name" value="Aminotran_1_2"/>
    <property type="match status" value="1"/>
</dbReference>
<accession>A0A383EWG2</accession>
<feature type="domain" description="Aminotransferase class I/classII large" evidence="4">
    <location>
        <begin position="33"/>
        <end position="178"/>
    </location>
</feature>
<dbReference type="GO" id="GO:0008710">
    <property type="term" value="F:8-amino-7-oxononanoate synthase activity"/>
    <property type="evidence" value="ECO:0007669"/>
    <property type="project" value="TreeGrafter"/>
</dbReference>
<keyword evidence="2" id="KW-0808">Transferase</keyword>